<comment type="similarity">
    <text evidence="1">Belongs to the peptidase M16 family.</text>
</comment>
<keyword evidence="2" id="KW-0645">Protease</keyword>
<evidence type="ECO:0000256" key="2">
    <source>
        <dbReference type="ARBA" id="ARBA00022670"/>
    </source>
</evidence>
<keyword evidence="5" id="KW-0482">Metalloprotease</keyword>
<protein>
    <submittedName>
        <fullName evidence="8">Insulinase family protein</fullName>
    </submittedName>
</protein>
<evidence type="ECO:0000259" key="7">
    <source>
        <dbReference type="Pfam" id="PF05193"/>
    </source>
</evidence>
<organism evidence="8 9">
    <name type="scientific">Candidatus Gallibacteroides avistercoris</name>
    <dbReference type="NCBI Taxonomy" id="2840833"/>
    <lineage>
        <taxon>Bacteria</taxon>
        <taxon>Pseudomonadati</taxon>
        <taxon>Bacteroidota</taxon>
        <taxon>Bacteroidia</taxon>
        <taxon>Bacteroidales</taxon>
        <taxon>Bacteroidaceae</taxon>
        <taxon>Bacteroidaceae incertae sedis</taxon>
        <taxon>Candidatus Gallibacteroides</taxon>
    </lineage>
</organism>
<evidence type="ECO:0000313" key="9">
    <source>
        <dbReference type="Proteomes" id="UP000824112"/>
    </source>
</evidence>
<dbReference type="InterPro" id="IPR011765">
    <property type="entry name" value="Pept_M16_N"/>
</dbReference>
<gene>
    <name evidence="8" type="ORF">IAB03_05315</name>
</gene>
<dbReference type="EMBL" id="DVNA01000122">
    <property type="protein sequence ID" value="HIU55210.1"/>
    <property type="molecule type" value="Genomic_DNA"/>
</dbReference>
<dbReference type="GO" id="GO:0008237">
    <property type="term" value="F:metallopeptidase activity"/>
    <property type="evidence" value="ECO:0007669"/>
    <property type="project" value="UniProtKB-KW"/>
</dbReference>
<proteinExistence type="inferred from homology"/>
<dbReference type="Gene3D" id="3.30.830.10">
    <property type="entry name" value="Metalloenzyme, LuxS/M16 peptidase-like"/>
    <property type="match status" value="2"/>
</dbReference>
<reference evidence="8" key="2">
    <citation type="journal article" date="2021" name="PeerJ">
        <title>Extensive microbial diversity within the chicken gut microbiome revealed by metagenomics and culture.</title>
        <authorList>
            <person name="Gilroy R."/>
            <person name="Ravi A."/>
            <person name="Getino M."/>
            <person name="Pursley I."/>
            <person name="Horton D.L."/>
            <person name="Alikhan N.F."/>
            <person name="Baker D."/>
            <person name="Gharbi K."/>
            <person name="Hall N."/>
            <person name="Watson M."/>
            <person name="Adriaenssens E.M."/>
            <person name="Foster-Nyarko E."/>
            <person name="Jarju S."/>
            <person name="Secka A."/>
            <person name="Antonio M."/>
            <person name="Oren A."/>
            <person name="Chaudhuri R.R."/>
            <person name="La Ragione R."/>
            <person name="Hildebrand F."/>
            <person name="Pallen M.J."/>
        </authorList>
    </citation>
    <scope>NUCLEOTIDE SEQUENCE</scope>
    <source>
        <strain evidence="8">CHK158-818</strain>
    </source>
</reference>
<name>A0A9D1M7F5_9BACT</name>
<dbReference type="Proteomes" id="UP000824112">
    <property type="component" value="Unassembled WGS sequence"/>
</dbReference>
<evidence type="ECO:0000313" key="8">
    <source>
        <dbReference type="EMBL" id="HIU55210.1"/>
    </source>
</evidence>
<keyword evidence="3" id="KW-0378">Hydrolase</keyword>
<dbReference type="GO" id="GO:0046872">
    <property type="term" value="F:metal ion binding"/>
    <property type="evidence" value="ECO:0007669"/>
    <property type="project" value="InterPro"/>
</dbReference>
<keyword evidence="4" id="KW-0862">Zinc</keyword>
<comment type="caution">
    <text evidence="8">The sequence shown here is derived from an EMBL/GenBank/DDBJ whole genome shotgun (WGS) entry which is preliminary data.</text>
</comment>
<feature type="domain" description="Peptidase M16 C-terminal" evidence="7">
    <location>
        <begin position="169"/>
        <end position="344"/>
    </location>
</feature>
<evidence type="ECO:0000256" key="1">
    <source>
        <dbReference type="ARBA" id="ARBA00007261"/>
    </source>
</evidence>
<dbReference type="InterPro" id="IPR007863">
    <property type="entry name" value="Peptidase_M16_C"/>
</dbReference>
<dbReference type="InterPro" id="IPR050626">
    <property type="entry name" value="Peptidase_M16"/>
</dbReference>
<dbReference type="PANTHER" id="PTHR43690:SF17">
    <property type="entry name" value="PROTEIN YHJJ"/>
    <property type="match status" value="1"/>
</dbReference>
<accession>A0A9D1M7F5</accession>
<evidence type="ECO:0000259" key="6">
    <source>
        <dbReference type="Pfam" id="PF00675"/>
    </source>
</evidence>
<dbReference type="PANTHER" id="PTHR43690">
    <property type="entry name" value="NARDILYSIN"/>
    <property type="match status" value="1"/>
</dbReference>
<dbReference type="Pfam" id="PF05193">
    <property type="entry name" value="Peptidase_M16_C"/>
    <property type="match status" value="1"/>
</dbReference>
<dbReference type="GO" id="GO:0006508">
    <property type="term" value="P:proteolysis"/>
    <property type="evidence" value="ECO:0007669"/>
    <property type="project" value="UniProtKB-KW"/>
</dbReference>
<dbReference type="SUPFAM" id="SSF63411">
    <property type="entry name" value="LuxS/MPP-like metallohydrolase"/>
    <property type="match status" value="2"/>
</dbReference>
<feature type="domain" description="Peptidase M16 N-terminal" evidence="6">
    <location>
        <begin position="14"/>
        <end position="133"/>
    </location>
</feature>
<dbReference type="Pfam" id="PF00675">
    <property type="entry name" value="Peptidase_M16"/>
    <property type="match status" value="1"/>
</dbReference>
<dbReference type="AlphaFoldDB" id="A0A9D1M7F5"/>
<evidence type="ECO:0000256" key="4">
    <source>
        <dbReference type="ARBA" id="ARBA00022833"/>
    </source>
</evidence>
<dbReference type="InterPro" id="IPR011249">
    <property type="entry name" value="Metalloenz_LuxS/M16"/>
</dbReference>
<evidence type="ECO:0000256" key="3">
    <source>
        <dbReference type="ARBA" id="ARBA00022801"/>
    </source>
</evidence>
<sequence>MIDVNRYILNNGLRVLHHQDCTTQMVAVNILYDVGSRDEAPHRTGMAHLFEHLMFEGSLHIPDFDTPLQEAGGENNAWTSNDITNYYDVVPCQNVETVFWLESDRMLSLSFSPKGLETQRQVVMEEFKQRNLNQPYGDIPLLIRPLAYRVHPYRWATIGKELSHIENTTMEEVKEFYFKHYAPNNAILSVAGNISFDETVRLAEKWFGPIERREVVRRNLPQEPPQTQPRFLEVERDVPADMVVKAYHMCGRMDEEYHPCDMLSDILANGRSARLYQELVMGRKLFSEVNAYITGDRDAGLFFVTGKPNPGVSLQEADEALRGEMQRLSQEEIREYEVQKIINKFESNDLFSNINYLSKATNLAYHEWLERAENINTEVEKYRAVTSARLKKTASETLVEKNCSTLYYRSKQGR</sequence>
<reference evidence="8" key="1">
    <citation type="submission" date="2020-10" db="EMBL/GenBank/DDBJ databases">
        <authorList>
            <person name="Gilroy R."/>
        </authorList>
    </citation>
    <scope>NUCLEOTIDE SEQUENCE</scope>
    <source>
        <strain evidence="8">CHK158-818</strain>
    </source>
</reference>
<evidence type="ECO:0000256" key="5">
    <source>
        <dbReference type="ARBA" id="ARBA00023049"/>
    </source>
</evidence>